<dbReference type="eggNOG" id="ENOG502Z9E1">
    <property type="taxonomic scope" value="Bacteria"/>
</dbReference>
<dbReference type="Pfam" id="PF08722">
    <property type="entry name" value="Tn7_TnsA-like_N"/>
    <property type="match status" value="1"/>
</dbReference>
<dbReference type="InterPro" id="IPR014833">
    <property type="entry name" value="TnsA_N"/>
</dbReference>
<dbReference type="Proteomes" id="UP000010472">
    <property type="component" value="Chromosome"/>
</dbReference>
<evidence type="ECO:0000313" key="5">
    <source>
        <dbReference type="Proteomes" id="UP000010472"/>
    </source>
</evidence>
<dbReference type="KEGG" id="cep:Cri9333_0657"/>
<dbReference type="CDD" id="cd22362">
    <property type="entry name" value="TnsA_endonuclease-like"/>
    <property type="match status" value="1"/>
</dbReference>
<dbReference type="PATRIC" id="fig|1173022.3.peg.286"/>
<dbReference type="InterPro" id="IPR011335">
    <property type="entry name" value="Restrct_endonuc-II-like"/>
</dbReference>
<organism evidence="4 5">
    <name type="scientific">Crinalium epipsammum PCC 9333</name>
    <dbReference type="NCBI Taxonomy" id="1173022"/>
    <lineage>
        <taxon>Bacteria</taxon>
        <taxon>Bacillati</taxon>
        <taxon>Cyanobacteriota</taxon>
        <taxon>Cyanophyceae</taxon>
        <taxon>Gomontiellales</taxon>
        <taxon>Gomontiellaceae</taxon>
        <taxon>Crinalium</taxon>
    </lineage>
</organism>
<keyword evidence="4" id="KW-0540">Nuclease</keyword>
<feature type="domain" description="TnsA endonuclease C-terminal" evidence="1">
    <location>
        <begin position="171"/>
        <end position="253"/>
    </location>
</feature>
<dbReference type="OrthoDB" id="5291587at2"/>
<dbReference type="Gene3D" id="3.40.1350.10">
    <property type="match status" value="1"/>
</dbReference>
<keyword evidence="4" id="KW-0378">Hydrolase</keyword>
<dbReference type="Pfam" id="PF08721">
    <property type="entry name" value="Tn7_Tnp_TnsA_C"/>
    <property type="match status" value="1"/>
</dbReference>
<reference evidence="4 5" key="1">
    <citation type="submission" date="2012-06" db="EMBL/GenBank/DDBJ databases">
        <title>Finished chromosome of genome of Crinalium epipsammum PCC 9333.</title>
        <authorList>
            <consortium name="US DOE Joint Genome Institute"/>
            <person name="Gugger M."/>
            <person name="Coursin T."/>
            <person name="Rippka R."/>
            <person name="Tandeau De Marsac N."/>
            <person name="Huntemann M."/>
            <person name="Wei C.-L."/>
            <person name="Han J."/>
            <person name="Detter J.C."/>
            <person name="Han C."/>
            <person name="Tapia R."/>
            <person name="Davenport K."/>
            <person name="Daligault H."/>
            <person name="Erkkila T."/>
            <person name="Gu W."/>
            <person name="Munk A.C.C."/>
            <person name="Teshima H."/>
            <person name="Xu Y."/>
            <person name="Chain P."/>
            <person name="Chen A."/>
            <person name="Krypides N."/>
            <person name="Mavromatis K."/>
            <person name="Markowitz V."/>
            <person name="Szeto E."/>
            <person name="Ivanova N."/>
            <person name="Mikhailova N."/>
            <person name="Ovchinnikova G."/>
            <person name="Pagani I."/>
            <person name="Pati A."/>
            <person name="Goodwin L."/>
            <person name="Peters L."/>
            <person name="Pitluck S."/>
            <person name="Woyke T."/>
            <person name="Kerfeld C."/>
        </authorList>
    </citation>
    <scope>NUCLEOTIDE SEQUENCE [LARGE SCALE GENOMIC DNA]</scope>
    <source>
        <strain evidence="4 5">PCC 9333</strain>
    </source>
</reference>
<dbReference type="InterPro" id="IPR014832">
    <property type="entry name" value="TnsA_C"/>
</dbReference>
<dbReference type="InterPro" id="IPR036388">
    <property type="entry name" value="WH-like_DNA-bd_sf"/>
</dbReference>
<sequence>MAKRKRSVTPEIIEERIKEGRGQGRGVNYKPWLTIQDVASTGTCSRIKGWKTQRIHHLLSELELSYFYVLEWSLIVNDIREQYPLLPLTETQSIAEECGFRYPTIPGTDNPIIMTTDFVISTNSSLEIVEQARTLKYAWDLQSKRKLEKLEIERRYWQRRGINWGIVTEREIPKSLVKNVAWLHPFGSRTDLKDMSKWEINRINKILTEKIRYSRQSLAEITAQSDDLLGFIPGTSLSVARYLLANRTWDFDINQPIQPQEPLVLLKP</sequence>
<dbReference type="STRING" id="1173022.Cri9333_0266"/>
<dbReference type="InterPro" id="IPR011856">
    <property type="entry name" value="tRNA_endonuc-like_dom_sf"/>
</dbReference>
<feature type="domain" description="TnsA endonuclease N-terminal" evidence="2">
    <location>
        <begin position="76"/>
        <end position="169"/>
    </location>
</feature>
<evidence type="ECO:0000313" key="3">
    <source>
        <dbReference type="EMBL" id="AFZ11256.1"/>
    </source>
</evidence>
<dbReference type="AlphaFoldDB" id="K9VU29"/>
<dbReference type="GO" id="GO:0004519">
    <property type="term" value="F:endonuclease activity"/>
    <property type="evidence" value="ECO:0007669"/>
    <property type="project" value="UniProtKB-KW"/>
</dbReference>
<keyword evidence="5" id="KW-1185">Reference proteome</keyword>
<accession>K9VU29</accession>
<gene>
    <name evidence="3" type="ORF">Cri9333_0266</name>
    <name evidence="4" type="ORF">Cri9333_0657</name>
</gene>
<dbReference type="HOGENOM" id="CLU_076083_0_0_3"/>
<evidence type="ECO:0000313" key="4">
    <source>
        <dbReference type="EMBL" id="AFZ11598.1"/>
    </source>
</evidence>
<dbReference type="KEGG" id="cep:Cri9333_0266"/>
<name>K9VU29_9CYAN</name>
<evidence type="ECO:0000259" key="2">
    <source>
        <dbReference type="Pfam" id="PF08722"/>
    </source>
</evidence>
<dbReference type="Gene3D" id="1.10.10.10">
    <property type="entry name" value="Winged helix-like DNA-binding domain superfamily/Winged helix DNA-binding domain"/>
    <property type="match status" value="1"/>
</dbReference>
<proteinExistence type="predicted"/>
<dbReference type="EMBL" id="CP003620">
    <property type="protein sequence ID" value="AFZ11256.1"/>
    <property type="molecule type" value="Genomic_DNA"/>
</dbReference>
<dbReference type="EMBL" id="CP003620">
    <property type="protein sequence ID" value="AFZ11598.1"/>
    <property type="molecule type" value="Genomic_DNA"/>
</dbReference>
<dbReference type="RefSeq" id="WP_015201398.1">
    <property type="nucleotide sequence ID" value="NC_019753.1"/>
</dbReference>
<evidence type="ECO:0000259" key="1">
    <source>
        <dbReference type="Pfam" id="PF08721"/>
    </source>
</evidence>
<dbReference type="GO" id="GO:0003676">
    <property type="term" value="F:nucleic acid binding"/>
    <property type="evidence" value="ECO:0007669"/>
    <property type="project" value="InterPro"/>
</dbReference>
<protein>
    <submittedName>
        <fullName evidence="4">TnsA endonuclease</fullName>
    </submittedName>
</protein>
<dbReference type="SUPFAM" id="SSF52980">
    <property type="entry name" value="Restriction endonuclease-like"/>
    <property type="match status" value="1"/>
</dbReference>
<keyword evidence="4" id="KW-0255">Endonuclease</keyword>